<reference evidence="1" key="1">
    <citation type="submission" date="2021-05" db="EMBL/GenBank/DDBJ databases">
        <authorList>
            <person name="Scholz U."/>
            <person name="Mascher M."/>
            <person name="Fiebig A."/>
        </authorList>
    </citation>
    <scope>NUCLEOTIDE SEQUENCE [LARGE SCALE GENOMIC DNA]</scope>
</reference>
<dbReference type="EnsemblPlants" id="AVESA.00010b.r2.5DG0968410.1">
    <property type="protein sequence ID" value="AVESA.00010b.r2.5DG0968410.1.CDS.1"/>
    <property type="gene ID" value="AVESA.00010b.r2.5DG0968410"/>
</dbReference>
<organism evidence="1 2">
    <name type="scientific">Avena sativa</name>
    <name type="common">Oat</name>
    <dbReference type="NCBI Taxonomy" id="4498"/>
    <lineage>
        <taxon>Eukaryota</taxon>
        <taxon>Viridiplantae</taxon>
        <taxon>Streptophyta</taxon>
        <taxon>Embryophyta</taxon>
        <taxon>Tracheophyta</taxon>
        <taxon>Spermatophyta</taxon>
        <taxon>Magnoliopsida</taxon>
        <taxon>Liliopsida</taxon>
        <taxon>Poales</taxon>
        <taxon>Poaceae</taxon>
        <taxon>BOP clade</taxon>
        <taxon>Pooideae</taxon>
        <taxon>Poodae</taxon>
        <taxon>Poeae</taxon>
        <taxon>Poeae Chloroplast Group 1 (Aveneae type)</taxon>
        <taxon>Aveninae</taxon>
        <taxon>Avena</taxon>
    </lineage>
</organism>
<accession>A0ACD5YIS3</accession>
<keyword evidence="2" id="KW-1185">Reference proteome</keyword>
<name>A0ACD5YIS3_AVESA</name>
<protein>
    <submittedName>
        <fullName evidence="1">Uncharacterized protein</fullName>
    </submittedName>
</protein>
<reference evidence="1" key="2">
    <citation type="submission" date="2025-09" db="UniProtKB">
        <authorList>
            <consortium name="EnsemblPlants"/>
        </authorList>
    </citation>
    <scope>IDENTIFICATION</scope>
</reference>
<sequence length="372" mass="41440">MEVAAYREPSVLGRKRPFGTRKAKKTEVAIFGAVDDTERAREAVRQRYRSELVAARGLLEKAVAALSSPASSPISAPRVVKHSRRRGFLAAESRSEEPPAKKIKAAPSPPLIKRKKMTRGERDLLAAGLAKLASELPDHIIELLKRHSRGISDGEMEIDINAVEDEALLEIQQQLDEFVRERADPSRRDHQADGRMMAEEEEEYVDIVRGVSPLAIAPAPLQLAEDDEEYVDICGDASPVVTPKNLADDATVSGSQSSSTSSGSESRAERDATLLMASAKEYLERCRAREKARQEVLQTERTAMPNETIHPTVFKSLHIVEYNMARPDNLLRQLGLFLKVEVDDYGIGIGEQQQHHHCQSFQEDLEEGEIRF</sequence>
<proteinExistence type="predicted"/>
<evidence type="ECO:0000313" key="2">
    <source>
        <dbReference type="Proteomes" id="UP001732700"/>
    </source>
</evidence>
<evidence type="ECO:0000313" key="1">
    <source>
        <dbReference type="EnsemblPlants" id="AVESA.00010b.r2.5DG0968410.1.CDS.1"/>
    </source>
</evidence>
<dbReference type="Proteomes" id="UP001732700">
    <property type="component" value="Chromosome 5D"/>
</dbReference>